<dbReference type="RefSeq" id="XP_031933876.1">
    <property type="nucleotide sequence ID" value="XM_032071387.1"/>
</dbReference>
<evidence type="ECO:0008006" key="4">
    <source>
        <dbReference type="Google" id="ProtNLM"/>
    </source>
</evidence>
<dbReference type="GeneID" id="43655833"/>
<proteinExistence type="predicted"/>
<evidence type="ECO:0000256" key="1">
    <source>
        <dbReference type="SAM" id="MobiDB-lite"/>
    </source>
</evidence>
<reference evidence="2 3" key="1">
    <citation type="submission" date="2019-04" db="EMBL/GenBank/DDBJ databases">
        <title>Friends and foes A comparative genomics studyof 23 Aspergillus species from section Flavi.</title>
        <authorList>
            <consortium name="DOE Joint Genome Institute"/>
            <person name="Kjaerbolling I."/>
            <person name="Vesth T."/>
            <person name="Frisvad J.C."/>
            <person name="Nybo J.L."/>
            <person name="Theobald S."/>
            <person name="Kildgaard S."/>
            <person name="Isbrandt T."/>
            <person name="Kuo A."/>
            <person name="Sato A."/>
            <person name="Lyhne E.K."/>
            <person name="Kogle M.E."/>
            <person name="Wiebenga A."/>
            <person name="Kun R.S."/>
            <person name="Lubbers R.J."/>
            <person name="Makela M.R."/>
            <person name="Barry K."/>
            <person name="Chovatia M."/>
            <person name="Clum A."/>
            <person name="Daum C."/>
            <person name="Haridas S."/>
            <person name="He G."/>
            <person name="LaButti K."/>
            <person name="Lipzen A."/>
            <person name="Mondo S."/>
            <person name="Riley R."/>
            <person name="Salamov A."/>
            <person name="Simmons B.A."/>
            <person name="Magnuson J.K."/>
            <person name="Henrissat B."/>
            <person name="Mortensen U.H."/>
            <person name="Larsen T.O."/>
            <person name="Devries R.P."/>
            <person name="Grigoriev I.V."/>
            <person name="Machida M."/>
            <person name="Baker S.E."/>
            <person name="Andersen M.R."/>
        </authorList>
    </citation>
    <scope>NUCLEOTIDE SEQUENCE [LARGE SCALE GENOMIC DNA]</scope>
    <source>
        <strain evidence="2 3">CBS 763.97</strain>
    </source>
</reference>
<sequence>MDSTLDPPPPYSSTPHFPEQETLPPTTFILSNKSIHTETAPSTPLYQISQNISSLPQKFTSVKFERIETDAPLKLESKSPEPQRKHIFYLAHPAHAQYRKDVPAYYITSVSLGSLGNIRFEMSKSRFQKVEFKALLSPGKTMGDKPLFYEDLETTLFSAKMKWTGGGYRWTDARGKEVAFEGGKGEGLKLVVTASMNQDMRDALVALWVLRAWSETAESSEAKADELAAWMPPTMYRSTDLGLGKTATLGAIGALGGGGA</sequence>
<protein>
    <recommendedName>
        <fullName evidence="4">Tubby C-terminal-like domain-containing protein</fullName>
    </recommendedName>
</protein>
<gene>
    <name evidence="2" type="ORF">BDV27DRAFT_151649</name>
</gene>
<name>A0A5N7ALU6_9EURO</name>
<keyword evidence="3" id="KW-1185">Reference proteome</keyword>
<evidence type="ECO:0000313" key="3">
    <source>
        <dbReference type="Proteomes" id="UP000326268"/>
    </source>
</evidence>
<dbReference type="Proteomes" id="UP000326268">
    <property type="component" value="Unassembled WGS sequence"/>
</dbReference>
<dbReference type="AlphaFoldDB" id="A0A5N7ALU6"/>
<dbReference type="EMBL" id="ML737563">
    <property type="protein sequence ID" value="KAE8370795.1"/>
    <property type="molecule type" value="Genomic_DNA"/>
</dbReference>
<accession>A0A5N7ALU6</accession>
<organism evidence="2 3">
    <name type="scientific">Aspergillus caelatus</name>
    <dbReference type="NCBI Taxonomy" id="61420"/>
    <lineage>
        <taxon>Eukaryota</taxon>
        <taxon>Fungi</taxon>
        <taxon>Dikarya</taxon>
        <taxon>Ascomycota</taxon>
        <taxon>Pezizomycotina</taxon>
        <taxon>Eurotiomycetes</taxon>
        <taxon>Eurotiomycetidae</taxon>
        <taxon>Eurotiales</taxon>
        <taxon>Aspergillaceae</taxon>
        <taxon>Aspergillus</taxon>
        <taxon>Aspergillus subgen. Circumdati</taxon>
    </lineage>
</organism>
<dbReference type="OrthoDB" id="5207784at2759"/>
<feature type="compositionally biased region" description="Pro residues" evidence="1">
    <location>
        <begin position="1"/>
        <end position="12"/>
    </location>
</feature>
<feature type="region of interest" description="Disordered" evidence="1">
    <location>
        <begin position="1"/>
        <end position="24"/>
    </location>
</feature>
<evidence type="ECO:0000313" key="2">
    <source>
        <dbReference type="EMBL" id="KAE8370795.1"/>
    </source>
</evidence>